<protein>
    <recommendedName>
        <fullName evidence="3">DUF4595 domain-containing protein</fullName>
    </recommendedName>
</protein>
<proteinExistence type="predicted"/>
<accession>A0A9D9H278</accession>
<name>A0A9D9H278_9BACT</name>
<dbReference type="AlphaFoldDB" id="A0A9D9H278"/>
<evidence type="ECO:0000313" key="2">
    <source>
        <dbReference type="Proteomes" id="UP000823612"/>
    </source>
</evidence>
<dbReference type="EMBL" id="JADIMZ010000077">
    <property type="protein sequence ID" value="MBO8432652.1"/>
    <property type="molecule type" value="Genomic_DNA"/>
</dbReference>
<organism evidence="1 2">
    <name type="scientific">Candidatus Pullibacteroides excrementavium</name>
    <dbReference type="NCBI Taxonomy" id="2840905"/>
    <lineage>
        <taxon>Bacteria</taxon>
        <taxon>Pseudomonadati</taxon>
        <taxon>Bacteroidota</taxon>
        <taxon>Bacteroidia</taxon>
        <taxon>Bacteroidales</taxon>
        <taxon>Candidatus Pullibacteroides</taxon>
    </lineage>
</organism>
<reference evidence="1" key="1">
    <citation type="submission" date="2020-10" db="EMBL/GenBank/DDBJ databases">
        <authorList>
            <person name="Gilroy R."/>
        </authorList>
    </citation>
    <scope>NUCLEOTIDE SEQUENCE</scope>
    <source>
        <strain evidence="1">2889</strain>
    </source>
</reference>
<evidence type="ECO:0008006" key="3">
    <source>
        <dbReference type="Google" id="ProtNLM"/>
    </source>
</evidence>
<dbReference type="Gene3D" id="2.180.10.10">
    <property type="entry name" value="RHS repeat-associated core"/>
    <property type="match status" value="1"/>
</dbReference>
<sequence>MKTTFLGISLILLACLFTGCEGFDKSNETGTNKITRIYLSESDGSQTGNESVFDYRYAYDHMDRVARVAIERDNSHANGENAFRVSENYVYSYIDFDSVAILRQVLQYGGNALSTEGYYLNTLLDANGRVVSIEDSVAGLRMEYAYDSQSRLNGLTKRWFNDSAQSTFHVDIQWTKEGNMETITAGNITYHLEYGEAPLVNTLNIDLLGWLLEQEFMENIPLWSVGLQGPTNRNMPSALSIGSGSTRIRIQEYSYTAQKGNIASFTVTDARSGHADTFVIETTSGS</sequence>
<reference evidence="1" key="2">
    <citation type="journal article" date="2021" name="PeerJ">
        <title>Extensive microbial diversity within the chicken gut microbiome revealed by metagenomics and culture.</title>
        <authorList>
            <person name="Gilroy R."/>
            <person name="Ravi A."/>
            <person name="Getino M."/>
            <person name="Pursley I."/>
            <person name="Horton D.L."/>
            <person name="Alikhan N.F."/>
            <person name="Baker D."/>
            <person name="Gharbi K."/>
            <person name="Hall N."/>
            <person name="Watson M."/>
            <person name="Adriaenssens E.M."/>
            <person name="Foster-Nyarko E."/>
            <person name="Jarju S."/>
            <person name="Secka A."/>
            <person name="Antonio M."/>
            <person name="Oren A."/>
            <person name="Chaudhuri R.R."/>
            <person name="La Ragione R."/>
            <person name="Hildebrand F."/>
            <person name="Pallen M.J."/>
        </authorList>
    </citation>
    <scope>NUCLEOTIDE SEQUENCE</scope>
    <source>
        <strain evidence="1">2889</strain>
    </source>
</reference>
<dbReference type="Proteomes" id="UP000823612">
    <property type="component" value="Unassembled WGS sequence"/>
</dbReference>
<dbReference type="PROSITE" id="PS51257">
    <property type="entry name" value="PROKAR_LIPOPROTEIN"/>
    <property type="match status" value="1"/>
</dbReference>
<evidence type="ECO:0000313" key="1">
    <source>
        <dbReference type="EMBL" id="MBO8432652.1"/>
    </source>
</evidence>
<gene>
    <name evidence="1" type="ORF">IAB08_05110</name>
</gene>
<comment type="caution">
    <text evidence="1">The sequence shown here is derived from an EMBL/GenBank/DDBJ whole genome shotgun (WGS) entry which is preliminary data.</text>
</comment>